<keyword evidence="8" id="KW-0585">Phenylalanine catabolism</keyword>
<evidence type="ECO:0000256" key="7">
    <source>
        <dbReference type="ARBA" id="ARBA00023004"/>
    </source>
</evidence>
<dbReference type="FunFam" id="3.10.180.10:FF:000001">
    <property type="entry name" value="4-hydroxyphenylpyruvate dioxygenase"/>
    <property type="match status" value="1"/>
</dbReference>
<dbReference type="InterPro" id="IPR037523">
    <property type="entry name" value="VOC_core"/>
</dbReference>
<feature type="domain" description="VOC" evidence="10">
    <location>
        <begin position="33"/>
        <end position="164"/>
    </location>
</feature>
<comment type="cofactor">
    <cofactor evidence="9">
        <name>Fe cation</name>
        <dbReference type="ChEBI" id="CHEBI:24875"/>
    </cofactor>
    <text evidence="9">Binds 1 Fe cation per subunit.</text>
</comment>
<sequence length="395" mass="45728">HNPFTYRNFEKQVTRTMTSYERGEKPTNGKFLKFHHITFYVSNAKQASSFYTTRMGFQPVFYKGLETGHRDYAHHVIRQNEIYIVFVSPYNPGESHLNNHLMKHGDGVKDVAFAVENLEGIIKRAKQKGATIVRDIWEESDFNGIVRFATLQTYGDTTHTLIDRSLYRGSFLPGYAPIGEDALGKLLPSTNLDFIDHIVGNQADNEMESVAKWYEDILQFHRFWSVDDKQVHTEYSALRSIVMANWEENIKMPINEPAPGKKKSQIQEFVEYYGGPGVQHIALNTQDIIKSVVNLKARGMEFMEIPDSYYDILRQQLKSSKVKINEAIDELQKHKILIDYDENGYLLQIFTKNVEDRPTLFLEIIQRRNHNGFGAGNFKTLFESIEIEQEKRGNL</sequence>
<dbReference type="NCBIfam" id="TIGR01263">
    <property type="entry name" value="4HPPD"/>
    <property type="match status" value="1"/>
</dbReference>
<keyword evidence="12" id="KW-1185">Reference proteome</keyword>
<evidence type="ECO:0000313" key="11">
    <source>
        <dbReference type="EMBL" id="CAH1137994.1"/>
    </source>
</evidence>
<evidence type="ECO:0000259" key="10">
    <source>
        <dbReference type="PROSITE" id="PS51819"/>
    </source>
</evidence>
<dbReference type="Proteomes" id="UP001153712">
    <property type="component" value="Chromosome 1"/>
</dbReference>
<organism evidence="11 12">
    <name type="scientific">Phyllotreta striolata</name>
    <name type="common">Striped flea beetle</name>
    <name type="synonym">Crioceris striolata</name>
    <dbReference type="NCBI Taxonomy" id="444603"/>
    <lineage>
        <taxon>Eukaryota</taxon>
        <taxon>Metazoa</taxon>
        <taxon>Ecdysozoa</taxon>
        <taxon>Arthropoda</taxon>
        <taxon>Hexapoda</taxon>
        <taxon>Insecta</taxon>
        <taxon>Pterygota</taxon>
        <taxon>Neoptera</taxon>
        <taxon>Endopterygota</taxon>
        <taxon>Coleoptera</taxon>
        <taxon>Polyphaga</taxon>
        <taxon>Cucujiformia</taxon>
        <taxon>Chrysomeloidea</taxon>
        <taxon>Chrysomelidae</taxon>
        <taxon>Galerucinae</taxon>
        <taxon>Alticini</taxon>
        <taxon>Phyllotreta</taxon>
    </lineage>
</organism>
<evidence type="ECO:0000256" key="5">
    <source>
        <dbReference type="ARBA" id="ARBA00022737"/>
    </source>
</evidence>
<keyword evidence="4 9" id="KW-0479">Metal-binding</keyword>
<keyword evidence="7 9" id="KW-0408">Iron</keyword>
<gene>
    <name evidence="11" type="ORF">PHYEVI_LOCUS157</name>
</gene>
<dbReference type="GO" id="GO:0003868">
    <property type="term" value="F:4-hydroxyphenylpyruvate dioxygenase activity"/>
    <property type="evidence" value="ECO:0007669"/>
    <property type="project" value="UniProtKB-EC"/>
</dbReference>
<feature type="domain" description="VOC" evidence="10">
    <location>
        <begin position="194"/>
        <end position="352"/>
    </location>
</feature>
<proteinExistence type="inferred from homology"/>
<dbReference type="GO" id="GO:0005789">
    <property type="term" value="C:endoplasmic reticulum membrane"/>
    <property type="evidence" value="ECO:0007669"/>
    <property type="project" value="TreeGrafter"/>
</dbReference>
<dbReference type="PROSITE" id="PS51819">
    <property type="entry name" value="VOC"/>
    <property type="match status" value="2"/>
</dbReference>
<reference evidence="11" key="1">
    <citation type="submission" date="2022-01" db="EMBL/GenBank/DDBJ databases">
        <authorList>
            <person name="King R."/>
        </authorList>
    </citation>
    <scope>NUCLEOTIDE SEQUENCE</scope>
</reference>
<accession>A0A9P0GQQ3</accession>
<dbReference type="CDD" id="cd08342">
    <property type="entry name" value="HPPD_N_like"/>
    <property type="match status" value="1"/>
</dbReference>
<dbReference type="SUPFAM" id="SSF54593">
    <property type="entry name" value="Glyoxalase/Bleomycin resistance protein/Dihydroxybiphenyl dioxygenase"/>
    <property type="match status" value="1"/>
</dbReference>
<dbReference type="GO" id="GO:0046872">
    <property type="term" value="F:metal ion binding"/>
    <property type="evidence" value="ECO:0007669"/>
    <property type="project" value="UniProtKB-KW"/>
</dbReference>
<dbReference type="InterPro" id="IPR004360">
    <property type="entry name" value="Glyas_Fos-R_dOase_dom"/>
</dbReference>
<dbReference type="EMBL" id="OU900094">
    <property type="protein sequence ID" value="CAH1137994.1"/>
    <property type="molecule type" value="Genomic_DNA"/>
</dbReference>
<feature type="binding site" evidence="9">
    <location>
        <position position="197"/>
    </location>
    <ligand>
        <name>Fe cation</name>
        <dbReference type="ChEBI" id="CHEBI:24875"/>
    </ligand>
</feature>
<dbReference type="InterPro" id="IPR005956">
    <property type="entry name" value="4OHPhenylPyrv_dOase"/>
</dbReference>
<dbReference type="Gene3D" id="3.10.180.10">
    <property type="entry name" value="2,3-Dihydroxybiphenyl 1,2-Dioxygenase, domain 1"/>
    <property type="match status" value="2"/>
</dbReference>
<evidence type="ECO:0000256" key="1">
    <source>
        <dbReference type="ARBA" id="ARBA00005162"/>
    </source>
</evidence>
<comment type="pathway">
    <text evidence="1">Amino-acid degradation; L-phenylalanine degradation; acetoacetate and fumarate from L-phenylalanine: step 3/6.</text>
</comment>
<feature type="binding site" evidence="9">
    <location>
        <position position="280"/>
    </location>
    <ligand>
        <name>Fe cation</name>
        <dbReference type="ChEBI" id="CHEBI:24875"/>
    </ligand>
</feature>
<dbReference type="CDD" id="cd07250">
    <property type="entry name" value="HPPD_C_like"/>
    <property type="match status" value="1"/>
</dbReference>
<protein>
    <recommendedName>
        <fullName evidence="3">4-hydroxyphenylpyruvate dioxygenase</fullName>
        <ecNumber evidence="3">1.13.11.27</ecNumber>
    </recommendedName>
</protein>
<feature type="non-terminal residue" evidence="11">
    <location>
        <position position="1"/>
    </location>
</feature>
<dbReference type="GO" id="GO:0006559">
    <property type="term" value="P:L-phenylalanine catabolic process"/>
    <property type="evidence" value="ECO:0007669"/>
    <property type="project" value="UniProtKB-KW"/>
</dbReference>
<dbReference type="GO" id="GO:0006572">
    <property type="term" value="P:L-tyrosine catabolic process"/>
    <property type="evidence" value="ECO:0007669"/>
    <property type="project" value="UniProtKB-KW"/>
</dbReference>
<dbReference type="GO" id="GO:0000139">
    <property type="term" value="C:Golgi membrane"/>
    <property type="evidence" value="ECO:0007669"/>
    <property type="project" value="TreeGrafter"/>
</dbReference>
<dbReference type="PANTHER" id="PTHR11959:SF1">
    <property type="entry name" value="4-HYDROXYPHENYLPYRUVATE DIOXYGENASE"/>
    <property type="match status" value="1"/>
</dbReference>
<dbReference type="InterPro" id="IPR029068">
    <property type="entry name" value="Glyas_Bleomycin-R_OHBP_Dase"/>
</dbReference>
<evidence type="ECO:0000256" key="8">
    <source>
        <dbReference type="ARBA" id="ARBA00023232"/>
    </source>
</evidence>
<dbReference type="AlphaFoldDB" id="A0A9P0GQQ3"/>
<dbReference type="PANTHER" id="PTHR11959">
    <property type="entry name" value="4-HYDROXYPHENYLPYRUVATE DIOXYGENASE"/>
    <property type="match status" value="1"/>
</dbReference>
<name>A0A9P0GQQ3_PHYSR</name>
<dbReference type="OrthoDB" id="414569at2759"/>
<evidence type="ECO:0000256" key="3">
    <source>
        <dbReference type="ARBA" id="ARBA00013222"/>
    </source>
</evidence>
<evidence type="ECO:0000313" key="12">
    <source>
        <dbReference type="Proteomes" id="UP001153712"/>
    </source>
</evidence>
<keyword evidence="6" id="KW-0828">Tyrosine catabolism</keyword>
<evidence type="ECO:0000256" key="4">
    <source>
        <dbReference type="ARBA" id="ARBA00022723"/>
    </source>
</evidence>
<dbReference type="InterPro" id="IPR041735">
    <property type="entry name" value="4OHPhenylPyrv_dOase_C"/>
</dbReference>
<dbReference type="Pfam" id="PF00903">
    <property type="entry name" value="Glyoxalase"/>
    <property type="match status" value="2"/>
</dbReference>
<dbReference type="InterPro" id="IPR041736">
    <property type="entry name" value="4OHPhenylPyrv_dOase_N"/>
</dbReference>
<evidence type="ECO:0000256" key="6">
    <source>
        <dbReference type="ARBA" id="ARBA00022878"/>
    </source>
</evidence>
<evidence type="ECO:0000256" key="9">
    <source>
        <dbReference type="PIRSR" id="PIRSR009283-1"/>
    </source>
</evidence>
<evidence type="ECO:0000256" key="2">
    <source>
        <dbReference type="ARBA" id="ARBA00005877"/>
    </source>
</evidence>
<comment type="similarity">
    <text evidence="2">Belongs to the 4HPPD family.</text>
</comment>
<feature type="binding site" evidence="9">
    <location>
        <position position="363"/>
    </location>
    <ligand>
        <name>Fe cation</name>
        <dbReference type="ChEBI" id="CHEBI:24875"/>
    </ligand>
</feature>
<dbReference type="EC" id="1.13.11.27" evidence="3"/>
<dbReference type="PIRSF" id="PIRSF009283">
    <property type="entry name" value="HPP_dOase"/>
    <property type="match status" value="1"/>
</dbReference>
<keyword evidence="5" id="KW-0677">Repeat</keyword>